<accession>A0A1H2GJR0</accession>
<sequence length="128" mass="14038">MFENNVISSKSKAYFRNEQDMLFSSILIILTLTLSACLTESHLHQAIRFSEASITADDGATIAKHSTTAIIHALSVQDQEYISSAGRIHLAMAIVSLEQAIANGNYDEDDSARNAARVAIAHFKEIKK</sequence>
<dbReference type="Proteomes" id="UP000182882">
    <property type="component" value="Unassembled WGS sequence"/>
</dbReference>
<dbReference type="AlphaFoldDB" id="A0A1H2GJR0"/>
<evidence type="ECO:0000313" key="2">
    <source>
        <dbReference type="Proteomes" id="UP000182882"/>
    </source>
</evidence>
<dbReference type="Gene3D" id="1.20.120.660">
    <property type="entry name" value="IL-4 antagonist (De novo design) like domain"/>
    <property type="match status" value="1"/>
</dbReference>
<name>A0A1H2GJR0_9PROT</name>
<reference evidence="2" key="1">
    <citation type="submission" date="2016-10" db="EMBL/GenBank/DDBJ databases">
        <authorList>
            <person name="Varghese N."/>
            <person name="Submissions S."/>
        </authorList>
    </citation>
    <scope>NUCLEOTIDE SEQUENCE [LARGE SCALE GENOMIC DNA]</scope>
    <source>
        <strain evidence="2">Nm10</strain>
    </source>
</reference>
<proteinExistence type="predicted"/>
<dbReference type="CDD" id="cd13840">
    <property type="entry name" value="SMBP_like"/>
    <property type="match status" value="1"/>
</dbReference>
<dbReference type="EMBL" id="FNLN01000033">
    <property type="protein sequence ID" value="SDU19825.1"/>
    <property type="molecule type" value="Genomic_DNA"/>
</dbReference>
<protein>
    <submittedName>
        <fullName evidence="1">Small metal-binding protein</fullName>
    </submittedName>
</protein>
<evidence type="ECO:0000313" key="1">
    <source>
        <dbReference type="EMBL" id="SDU19825.1"/>
    </source>
</evidence>
<dbReference type="InterPro" id="IPR031877">
    <property type="entry name" value="SmbP"/>
</dbReference>
<dbReference type="KEGG" id="nur:ATY38_10150"/>
<organism evidence="1 2">
    <name type="scientific">Nitrosomonas ureae</name>
    <dbReference type="NCBI Taxonomy" id="44577"/>
    <lineage>
        <taxon>Bacteria</taxon>
        <taxon>Pseudomonadati</taxon>
        <taxon>Pseudomonadota</taxon>
        <taxon>Betaproteobacteria</taxon>
        <taxon>Nitrosomonadales</taxon>
        <taxon>Nitrosomonadaceae</taxon>
        <taxon>Nitrosomonas</taxon>
    </lineage>
</organism>
<dbReference type="GO" id="GO:0046872">
    <property type="term" value="F:metal ion binding"/>
    <property type="evidence" value="ECO:0007669"/>
    <property type="project" value="InterPro"/>
</dbReference>
<keyword evidence="2" id="KW-1185">Reference proteome</keyword>
<dbReference type="RefSeq" id="WP_062559194.1">
    <property type="nucleotide sequence ID" value="NZ_CP013341.1"/>
</dbReference>
<gene>
    <name evidence="1" type="ORF">SAMN05216406_13314</name>
</gene>
<dbReference type="Pfam" id="PF16785">
    <property type="entry name" value="SMBP"/>
    <property type="match status" value="1"/>
</dbReference>